<feature type="transmembrane region" description="Helical" evidence="1">
    <location>
        <begin position="344"/>
        <end position="365"/>
    </location>
</feature>
<keyword evidence="1" id="KW-0812">Transmembrane</keyword>
<protein>
    <submittedName>
        <fullName evidence="2">PepSY-associated TM helix domain-containing protein</fullName>
    </submittedName>
</protein>
<keyword evidence="1" id="KW-0472">Membrane</keyword>
<evidence type="ECO:0000256" key="1">
    <source>
        <dbReference type="SAM" id="Phobius"/>
    </source>
</evidence>
<dbReference type="Proteomes" id="UP001172082">
    <property type="component" value="Unassembled WGS sequence"/>
</dbReference>
<proteinExistence type="predicted"/>
<feature type="transmembrane region" description="Helical" evidence="1">
    <location>
        <begin position="196"/>
        <end position="227"/>
    </location>
</feature>
<reference evidence="2" key="1">
    <citation type="submission" date="2023-06" db="EMBL/GenBank/DDBJ databases">
        <title>Genomic of Parafulvivirga corallium.</title>
        <authorList>
            <person name="Wang G."/>
        </authorList>
    </citation>
    <scope>NUCLEOTIDE SEQUENCE</scope>
    <source>
        <strain evidence="2">BMA10</strain>
    </source>
</reference>
<accession>A0ABT8KQR6</accession>
<name>A0ABT8KQR6_9BACT</name>
<organism evidence="2 3">
    <name type="scientific">Splendidivirga corallicola</name>
    <dbReference type="NCBI Taxonomy" id="3051826"/>
    <lineage>
        <taxon>Bacteria</taxon>
        <taxon>Pseudomonadati</taxon>
        <taxon>Bacteroidota</taxon>
        <taxon>Cytophagia</taxon>
        <taxon>Cytophagales</taxon>
        <taxon>Splendidivirgaceae</taxon>
        <taxon>Splendidivirga</taxon>
    </lineage>
</organism>
<dbReference type="PANTHER" id="PTHR34219:SF3">
    <property type="entry name" value="BLL7967 PROTEIN"/>
    <property type="match status" value="1"/>
</dbReference>
<comment type="caution">
    <text evidence="2">The sequence shown here is derived from an EMBL/GenBank/DDBJ whole genome shotgun (WGS) entry which is preliminary data.</text>
</comment>
<feature type="transmembrane region" description="Helical" evidence="1">
    <location>
        <begin position="21"/>
        <end position="43"/>
    </location>
</feature>
<dbReference type="Pfam" id="PF03929">
    <property type="entry name" value="PepSY_TM"/>
    <property type="match status" value="1"/>
</dbReference>
<dbReference type="PANTHER" id="PTHR34219">
    <property type="entry name" value="IRON-REGULATED INNER MEMBRANE PROTEIN-RELATED"/>
    <property type="match status" value="1"/>
</dbReference>
<keyword evidence="1" id="KW-1133">Transmembrane helix</keyword>
<dbReference type="InterPro" id="IPR005625">
    <property type="entry name" value="PepSY-ass_TM"/>
</dbReference>
<dbReference type="RefSeq" id="WP_346752790.1">
    <property type="nucleotide sequence ID" value="NZ_JAUJEA010000005.1"/>
</dbReference>
<feature type="transmembrane region" description="Helical" evidence="1">
    <location>
        <begin position="145"/>
        <end position="166"/>
    </location>
</feature>
<gene>
    <name evidence="2" type="ORF">QQ008_15370</name>
</gene>
<keyword evidence="3" id="KW-1185">Reference proteome</keyword>
<evidence type="ECO:0000313" key="2">
    <source>
        <dbReference type="EMBL" id="MDN5202768.1"/>
    </source>
</evidence>
<dbReference type="EMBL" id="JAUJEA010000005">
    <property type="protein sequence ID" value="MDN5202768.1"/>
    <property type="molecule type" value="Genomic_DNA"/>
</dbReference>
<sequence>MKSSLKRAARHQKHWYGKWHTWAGITAGMILIIVSLTGSFLVFEDELDVWLNPELFDFEEKGQAILSFQNVITKLKEDYPDWDMGGIYMAEKRNHAYILYLHDGEQAIINPYTAEVTGVRIYRESVMGFIRHLHRTLFIPPFGKYLVGTSSLICAILMITGLRLWIPKKWKHLKARFGIRWSGNKKRINFDLHNSLGFYFSPVITLISITGVVITFSQFVFLFLFLLSFKSPQSIASIFDQKSNYYENAKALSIDELEAIVEKQVEGGILMGINFPHDSVGTYGMNVLAPAVAKTGDHCMFWLDQYSGEVVYSSESKDLKLGKMYLNWITPIHYGTFGGLPTRILALIASLVTATLFITGFIIWLPRWKKSGNISIKRVSVAKKTKAKAVENELESEEVL</sequence>
<evidence type="ECO:0000313" key="3">
    <source>
        <dbReference type="Proteomes" id="UP001172082"/>
    </source>
</evidence>